<evidence type="ECO:0000313" key="3">
    <source>
        <dbReference type="Proteomes" id="UP000289200"/>
    </source>
</evidence>
<dbReference type="AlphaFoldDB" id="A0A447CT87"/>
<dbReference type="Proteomes" id="UP000289200">
    <property type="component" value="Unassembled WGS sequence"/>
</dbReference>
<reference evidence="3" key="1">
    <citation type="submission" date="2018-10" db="EMBL/GenBank/DDBJ databases">
        <authorList>
            <person name="Peiro R."/>
            <person name="Begona"/>
            <person name="Cbmso G."/>
            <person name="Lopez M."/>
            <person name="Gonzalez S."/>
            <person name="Sacristan E."/>
            <person name="Castillo E."/>
        </authorList>
    </citation>
    <scope>NUCLEOTIDE SEQUENCE [LARGE SCALE GENOMIC DNA]</scope>
</reference>
<organism evidence="2 3">
    <name type="scientific">Rhodoplanes serenus</name>
    <dbReference type="NCBI Taxonomy" id="200615"/>
    <lineage>
        <taxon>Bacteria</taxon>
        <taxon>Pseudomonadati</taxon>
        <taxon>Pseudomonadota</taxon>
        <taxon>Alphaproteobacteria</taxon>
        <taxon>Hyphomicrobiales</taxon>
        <taxon>Nitrobacteraceae</taxon>
        <taxon>Rhodoplanes</taxon>
    </lineage>
</organism>
<feature type="signal peptide" evidence="1">
    <location>
        <begin position="1"/>
        <end position="20"/>
    </location>
</feature>
<protein>
    <recommendedName>
        <fullName evidence="4">DUF2946 domain-containing protein</fullName>
    </recommendedName>
</protein>
<accession>A0A447CT87</accession>
<keyword evidence="1" id="KW-0732">Signal</keyword>
<gene>
    <name evidence="2" type="ORF">RHODGE_RHODGE_01597</name>
</gene>
<name>A0A447CT87_9BRAD</name>
<comment type="caution">
    <text evidence="2">The sequence shown here is derived from an EMBL/GenBank/DDBJ whole genome shotgun (WGS) entry which is preliminary data.</text>
</comment>
<evidence type="ECO:0008006" key="4">
    <source>
        <dbReference type="Google" id="ProtNLM"/>
    </source>
</evidence>
<dbReference type="EMBL" id="UWOC01000129">
    <property type="protein sequence ID" value="VCU08427.1"/>
    <property type="molecule type" value="Genomic_DNA"/>
</dbReference>
<evidence type="ECO:0000256" key="1">
    <source>
        <dbReference type="SAM" id="SignalP"/>
    </source>
</evidence>
<keyword evidence="3" id="KW-1185">Reference proteome</keyword>
<sequence length="122" mass="12078">MPALVVALALLLQVVLPALASPASRDAAAATLFGDTLCIGSPAGGSPAASESPEAPPPAPATIRHTCCVLCTSPGLAAAPARPAVHGPAWSRIAAVASVRFRGPLVAAVERNPIRPRAPPVA</sequence>
<proteinExistence type="predicted"/>
<feature type="chain" id="PRO_5019339117" description="DUF2946 domain-containing protein" evidence="1">
    <location>
        <begin position="21"/>
        <end position="122"/>
    </location>
</feature>
<evidence type="ECO:0000313" key="2">
    <source>
        <dbReference type="EMBL" id="VCU08427.1"/>
    </source>
</evidence>